<reference evidence="11 12" key="1">
    <citation type="journal article" date="2018" name="Genome Biol. Evol.">
        <title>Cladogenesis and Genomic Streamlining in Extracellular Endosymbionts of Tropical Stink Bugs.</title>
        <authorList>
            <person name="Otero-Bravo A."/>
            <person name="Goffredi S."/>
            <person name="Sabree Z.L."/>
        </authorList>
    </citation>
    <scope>NUCLEOTIDE SEQUENCE [LARGE SCALE GENOMIC DNA]</scope>
    <source>
        <strain evidence="11 12">SoEO</strain>
    </source>
</reference>
<dbReference type="Pfam" id="PF00809">
    <property type="entry name" value="Pterin_bind"/>
    <property type="match status" value="1"/>
</dbReference>
<dbReference type="InterPro" id="IPR011005">
    <property type="entry name" value="Dihydropteroate_synth-like_sf"/>
</dbReference>
<dbReference type="GO" id="GO:0005829">
    <property type="term" value="C:cytosol"/>
    <property type="evidence" value="ECO:0007669"/>
    <property type="project" value="TreeGrafter"/>
</dbReference>
<dbReference type="SUPFAM" id="SSF51717">
    <property type="entry name" value="Dihydropteroate synthetase-like"/>
    <property type="match status" value="1"/>
</dbReference>
<dbReference type="Gene3D" id="3.20.20.20">
    <property type="entry name" value="Dihydropteroate synthase-like"/>
    <property type="match status" value="1"/>
</dbReference>
<evidence type="ECO:0000256" key="3">
    <source>
        <dbReference type="ARBA" id="ARBA00004763"/>
    </source>
</evidence>
<dbReference type="GO" id="GO:0046872">
    <property type="term" value="F:metal ion binding"/>
    <property type="evidence" value="ECO:0007669"/>
    <property type="project" value="UniProtKB-KW"/>
</dbReference>
<keyword evidence="7 9" id="KW-0460">Magnesium</keyword>
<evidence type="ECO:0000256" key="5">
    <source>
        <dbReference type="ARBA" id="ARBA00022679"/>
    </source>
</evidence>
<dbReference type="InterPro" id="IPR000489">
    <property type="entry name" value="Pterin-binding_dom"/>
</dbReference>
<evidence type="ECO:0000256" key="9">
    <source>
        <dbReference type="RuleBase" id="RU361205"/>
    </source>
</evidence>
<dbReference type="EC" id="2.5.1.15" evidence="4 9"/>
<dbReference type="OrthoDB" id="9811744at2"/>
<dbReference type="PANTHER" id="PTHR20941:SF1">
    <property type="entry name" value="FOLIC ACID SYNTHESIS PROTEIN FOL1"/>
    <property type="match status" value="1"/>
</dbReference>
<gene>
    <name evidence="11" type="primary">folP</name>
    <name evidence="11" type="ORF">CRV09_01725</name>
</gene>
<comment type="function">
    <text evidence="9">Catalyzes the condensation of para-aminobenzoate (pABA) with 6-hydroxymethyl-7,8-dihydropterin diphosphate (DHPt-PP) to form 7,8-dihydropteroate (H2Pte), the immediate precursor of folate derivatives.</text>
</comment>
<dbReference type="RefSeq" id="WP_136132441.1">
    <property type="nucleotide sequence ID" value="NZ_PDKR01000002.1"/>
</dbReference>
<dbReference type="PROSITE" id="PS50972">
    <property type="entry name" value="PTERIN_BINDING"/>
    <property type="match status" value="1"/>
</dbReference>
<evidence type="ECO:0000259" key="10">
    <source>
        <dbReference type="PROSITE" id="PS50972"/>
    </source>
</evidence>
<dbReference type="InterPro" id="IPR006390">
    <property type="entry name" value="DHP_synth_dom"/>
</dbReference>
<comment type="catalytic activity">
    <reaction evidence="1">
        <text>(7,8-dihydropterin-6-yl)methyl diphosphate + 4-aminobenzoate = 7,8-dihydropteroate + diphosphate</text>
        <dbReference type="Rhea" id="RHEA:19949"/>
        <dbReference type="ChEBI" id="CHEBI:17836"/>
        <dbReference type="ChEBI" id="CHEBI:17839"/>
        <dbReference type="ChEBI" id="CHEBI:33019"/>
        <dbReference type="ChEBI" id="CHEBI:72950"/>
        <dbReference type="EC" id="2.5.1.15"/>
    </reaction>
</comment>
<comment type="similarity">
    <text evidence="9">Belongs to the DHPS family.</text>
</comment>
<comment type="cofactor">
    <cofactor evidence="2 9">
        <name>Mg(2+)</name>
        <dbReference type="ChEBI" id="CHEBI:18420"/>
    </cofactor>
</comment>
<accession>A0A2P5T215</accession>
<sequence length="281" mass="31013">MRLFARDSCLVLSNTKVMGILNVTPDSFSDGGKYNSLSSALLQVKNMINAGANIIDVGGKSTRPGAVNISIEEELERVIPVIEAITKNFDIWISIDTSRTEVMKESLRAGAHIINDIHSLSEDGAVELAAMNNYPVCLTHNPIILSSYKSSKHENIIDVVNIYFSKKIAYYEKSGIKKNNIILDPGFGFGKSLLHNYQLLANLKKFHHFGLPLLIGVSRKSMIGNLLKIINPTDRLVGSISCAVIALMQDIQIIRVHDVKETLEAINIVNTVQKMKECSYG</sequence>
<dbReference type="GO" id="GO:0004156">
    <property type="term" value="F:dihydropteroate synthase activity"/>
    <property type="evidence" value="ECO:0007669"/>
    <property type="project" value="UniProtKB-EC"/>
</dbReference>
<evidence type="ECO:0000256" key="7">
    <source>
        <dbReference type="ARBA" id="ARBA00022842"/>
    </source>
</evidence>
<organism evidence="11 12">
    <name type="scientific">Candidatus Pantoea edessiphila</name>
    <dbReference type="NCBI Taxonomy" id="2044610"/>
    <lineage>
        <taxon>Bacteria</taxon>
        <taxon>Pseudomonadati</taxon>
        <taxon>Pseudomonadota</taxon>
        <taxon>Gammaproteobacteria</taxon>
        <taxon>Enterobacterales</taxon>
        <taxon>Erwiniaceae</taxon>
        <taxon>Pantoea</taxon>
    </lineage>
</organism>
<protein>
    <recommendedName>
        <fullName evidence="4 9">Dihydropteroate synthase</fullName>
        <shortName evidence="9">DHPS</shortName>
        <ecNumber evidence="4 9">2.5.1.15</ecNumber>
    </recommendedName>
    <alternativeName>
        <fullName evidence="9">Dihydropteroate pyrophosphorylase</fullName>
    </alternativeName>
</protein>
<dbReference type="UniPathway" id="UPA00077">
    <property type="reaction ID" value="UER00156"/>
</dbReference>
<evidence type="ECO:0000256" key="6">
    <source>
        <dbReference type="ARBA" id="ARBA00022723"/>
    </source>
</evidence>
<dbReference type="AlphaFoldDB" id="A0A2P5T215"/>
<dbReference type="InterPro" id="IPR045031">
    <property type="entry name" value="DHP_synth-like"/>
</dbReference>
<keyword evidence="8 9" id="KW-0289">Folate biosynthesis</keyword>
<name>A0A2P5T215_9GAMM</name>
<feature type="domain" description="Pterin-binding" evidence="10">
    <location>
        <begin position="15"/>
        <end position="267"/>
    </location>
</feature>
<comment type="caution">
    <text evidence="11">The sequence shown here is derived from an EMBL/GenBank/DDBJ whole genome shotgun (WGS) entry which is preliminary data.</text>
</comment>
<dbReference type="PROSITE" id="PS00793">
    <property type="entry name" value="DHPS_2"/>
    <property type="match status" value="1"/>
</dbReference>
<dbReference type="Proteomes" id="UP000295937">
    <property type="component" value="Unassembled WGS sequence"/>
</dbReference>
<evidence type="ECO:0000256" key="2">
    <source>
        <dbReference type="ARBA" id="ARBA00001946"/>
    </source>
</evidence>
<dbReference type="CDD" id="cd00739">
    <property type="entry name" value="DHPS"/>
    <property type="match status" value="1"/>
</dbReference>
<keyword evidence="6 9" id="KW-0479">Metal-binding</keyword>
<dbReference type="NCBIfam" id="TIGR01496">
    <property type="entry name" value="DHPS"/>
    <property type="match status" value="1"/>
</dbReference>
<evidence type="ECO:0000256" key="4">
    <source>
        <dbReference type="ARBA" id="ARBA00012458"/>
    </source>
</evidence>
<dbReference type="GO" id="GO:0046654">
    <property type="term" value="P:tetrahydrofolate biosynthetic process"/>
    <property type="evidence" value="ECO:0007669"/>
    <property type="project" value="UniProtKB-UniPathway"/>
</dbReference>
<evidence type="ECO:0000313" key="12">
    <source>
        <dbReference type="Proteomes" id="UP000295937"/>
    </source>
</evidence>
<comment type="pathway">
    <text evidence="3 9">Cofactor biosynthesis; tetrahydrofolate biosynthesis; 7,8-dihydrofolate from 2-amino-4-hydroxy-6-hydroxymethyl-7,8-dihydropteridine diphosphate and 4-aminobenzoate: step 1/2.</text>
</comment>
<proteinExistence type="inferred from homology"/>
<dbReference type="PANTHER" id="PTHR20941">
    <property type="entry name" value="FOLATE SYNTHESIS PROTEINS"/>
    <property type="match status" value="1"/>
</dbReference>
<dbReference type="PROSITE" id="PS00792">
    <property type="entry name" value="DHPS_1"/>
    <property type="match status" value="1"/>
</dbReference>
<dbReference type="GO" id="GO:0046656">
    <property type="term" value="P:folic acid biosynthetic process"/>
    <property type="evidence" value="ECO:0007669"/>
    <property type="project" value="UniProtKB-KW"/>
</dbReference>
<keyword evidence="5 9" id="KW-0808">Transferase</keyword>
<evidence type="ECO:0000256" key="8">
    <source>
        <dbReference type="ARBA" id="ARBA00022909"/>
    </source>
</evidence>
<dbReference type="EMBL" id="PDKR01000002">
    <property type="protein sequence ID" value="PPI88606.1"/>
    <property type="molecule type" value="Genomic_DNA"/>
</dbReference>
<evidence type="ECO:0000256" key="1">
    <source>
        <dbReference type="ARBA" id="ARBA00000012"/>
    </source>
</evidence>
<evidence type="ECO:0000313" key="11">
    <source>
        <dbReference type="EMBL" id="PPI88606.1"/>
    </source>
</evidence>